<organism evidence="3 4">
    <name type="scientific">Apiospora phragmitis</name>
    <dbReference type="NCBI Taxonomy" id="2905665"/>
    <lineage>
        <taxon>Eukaryota</taxon>
        <taxon>Fungi</taxon>
        <taxon>Dikarya</taxon>
        <taxon>Ascomycota</taxon>
        <taxon>Pezizomycotina</taxon>
        <taxon>Sordariomycetes</taxon>
        <taxon>Xylariomycetidae</taxon>
        <taxon>Amphisphaeriales</taxon>
        <taxon>Apiosporaceae</taxon>
        <taxon>Apiospora</taxon>
    </lineage>
</organism>
<gene>
    <name evidence="3" type="ORF">PG994_005877</name>
</gene>
<evidence type="ECO:0000313" key="4">
    <source>
        <dbReference type="Proteomes" id="UP001480595"/>
    </source>
</evidence>
<evidence type="ECO:0000313" key="3">
    <source>
        <dbReference type="EMBL" id="KAK8069261.1"/>
    </source>
</evidence>
<keyword evidence="1" id="KW-1133">Transmembrane helix</keyword>
<dbReference type="GeneID" id="92090349"/>
<sequence>MGTLRSISSRGWRRTGSYHIALAMVCGLVLFVSLCISWSKQETSSSLNTFLISRCRCKDTGTLNTILHLILNIISTGILSSSNFFMQISLRNLPSLSKFKQVCWALLLCSTVPIHLLFNSAIFETKYEGQFWNLTIATEEFVHGGKYWLPGASLTPSGASSPSQDYSITNLTTNSPLPGSSTFNGTLEGYGDVFNLTDYWNATSNLKEIIRAISQVGATWDPLEAQQYYRAAKFCTNYKSLIIIVDTGTTEQRGWQRTDVYDFDPRTNLTRIWDTEMPPLEVNSLWSWASCQSHYHSSHYDRLPYDNGTFFHSCGRLFGMGSSWPSTTNIPNEVK</sequence>
<dbReference type="InterPro" id="IPR046623">
    <property type="entry name" value="DUF6536"/>
</dbReference>
<reference evidence="3 4" key="1">
    <citation type="submission" date="2023-01" db="EMBL/GenBank/DDBJ databases">
        <title>Analysis of 21 Apiospora genomes using comparative genomics revels a genus with tremendous synthesis potential of carbohydrate active enzymes and secondary metabolites.</title>
        <authorList>
            <person name="Sorensen T."/>
        </authorList>
    </citation>
    <scope>NUCLEOTIDE SEQUENCE [LARGE SCALE GENOMIC DNA]</scope>
    <source>
        <strain evidence="3 4">CBS 135458</strain>
    </source>
</reference>
<keyword evidence="1" id="KW-0812">Transmembrane</keyword>
<feature type="transmembrane region" description="Helical" evidence="1">
    <location>
        <begin position="20"/>
        <end position="39"/>
    </location>
</feature>
<comment type="caution">
    <text evidence="3">The sequence shown here is derived from an EMBL/GenBank/DDBJ whole genome shotgun (WGS) entry which is preliminary data.</text>
</comment>
<keyword evidence="1" id="KW-0472">Membrane</keyword>
<proteinExistence type="predicted"/>
<accession>A0ABR1VG12</accession>
<evidence type="ECO:0000256" key="1">
    <source>
        <dbReference type="SAM" id="Phobius"/>
    </source>
</evidence>
<evidence type="ECO:0000259" key="2">
    <source>
        <dbReference type="Pfam" id="PF20163"/>
    </source>
</evidence>
<feature type="transmembrane region" description="Helical" evidence="1">
    <location>
        <begin position="102"/>
        <end position="123"/>
    </location>
</feature>
<feature type="transmembrane region" description="Helical" evidence="1">
    <location>
        <begin position="66"/>
        <end position="90"/>
    </location>
</feature>
<dbReference type="RefSeq" id="XP_066716555.1">
    <property type="nucleotide sequence ID" value="XM_066857286.1"/>
</dbReference>
<keyword evidence="4" id="KW-1185">Reference proteome</keyword>
<name>A0ABR1VG12_9PEZI</name>
<dbReference type="PANTHER" id="PTHR35395:SF1">
    <property type="entry name" value="DUF6536 DOMAIN-CONTAINING PROTEIN"/>
    <property type="match status" value="1"/>
</dbReference>
<dbReference type="Proteomes" id="UP001480595">
    <property type="component" value="Unassembled WGS sequence"/>
</dbReference>
<feature type="domain" description="DUF6536" evidence="2">
    <location>
        <begin position="89"/>
        <end position="142"/>
    </location>
</feature>
<dbReference type="EMBL" id="JAQQWL010000006">
    <property type="protein sequence ID" value="KAK8069261.1"/>
    <property type="molecule type" value="Genomic_DNA"/>
</dbReference>
<dbReference type="Pfam" id="PF20163">
    <property type="entry name" value="DUF6536"/>
    <property type="match status" value="2"/>
</dbReference>
<protein>
    <recommendedName>
        <fullName evidence="2">DUF6536 domain-containing protein</fullName>
    </recommendedName>
</protein>
<feature type="domain" description="DUF6536" evidence="2">
    <location>
        <begin position="12"/>
        <end position="88"/>
    </location>
</feature>
<dbReference type="PANTHER" id="PTHR35395">
    <property type="entry name" value="DUF6536 DOMAIN-CONTAINING PROTEIN"/>
    <property type="match status" value="1"/>
</dbReference>